<keyword evidence="2" id="KW-0964">Secreted</keyword>
<dbReference type="Pfam" id="PF00353">
    <property type="entry name" value="HemolysinCabind"/>
    <property type="match status" value="5"/>
</dbReference>
<gene>
    <name evidence="3" type="ORF">ABI_17190</name>
</gene>
<evidence type="ECO:0000256" key="1">
    <source>
        <dbReference type="ARBA" id="ARBA00004613"/>
    </source>
</evidence>
<evidence type="ECO:0000256" key="2">
    <source>
        <dbReference type="ARBA" id="ARBA00022525"/>
    </source>
</evidence>
<comment type="subcellular location">
    <subcellularLocation>
        <location evidence="1">Secreted</location>
    </subcellularLocation>
</comment>
<keyword evidence="4" id="KW-1185">Reference proteome</keyword>
<dbReference type="GO" id="GO:0005576">
    <property type="term" value="C:extracellular region"/>
    <property type="evidence" value="ECO:0007669"/>
    <property type="project" value="UniProtKB-SubCell"/>
</dbReference>
<dbReference type="Gene3D" id="2.150.10.10">
    <property type="entry name" value="Serralysin-like metalloprotease, C-terminal"/>
    <property type="match status" value="4"/>
</dbReference>
<reference evidence="4" key="1">
    <citation type="submission" date="2011-03" db="EMBL/GenBank/DDBJ databases">
        <title>Draft genome sequence of Brevundimonas diminuta.</title>
        <authorList>
            <person name="Brown P.J.B."/>
            <person name="Buechlein A."/>
            <person name="Hemmerich C."/>
            <person name="Brun Y.V."/>
        </authorList>
    </citation>
    <scope>NUCLEOTIDE SEQUENCE [LARGE SCALE GENOMIC DNA]</scope>
    <source>
        <strain evidence="4">C19</strain>
    </source>
</reference>
<name>F4QKA1_9CAUL</name>
<evidence type="ECO:0000313" key="3">
    <source>
        <dbReference type="EMBL" id="EGF93279.1"/>
    </source>
</evidence>
<dbReference type="eggNOG" id="COG2931">
    <property type="taxonomic scope" value="Bacteria"/>
</dbReference>
<proteinExistence type="predicted"/>
<dbReference type="PANTHER" id="PTHR38340:SF1">
    <property type="entry name" value="S-LAYER PROTEIN"/>
    <property type="match status" value="1"/>
</dbReference>
<dbReference type="InterPro" id="IPR018511">
    <property type="entry name" value="Hemolysin-typ_Ca-bd_CS"/>
</dbReference>
<dbReference type="Proteomes" id="UP000006512">
    <property type="component" value="Unassembled WGS sequence"/>
</dbReference>
<dbReference type="AlphaFoldDB" id="F4QKA1"/>
<dbReference type="OrthoDB" id="9773411at2"/>
<dbReference type="InterPro" id="IPR011049">
    <property type="entry name" value="Serralysin-like_metalloprot_C"/>
</dbReference>
<organism evidence="3 4">
    <name type="scientific">Asticcacaulis biprosthecium C19</name>
    <dbReference type="NCBI Taxonomy" id="715226"/>
    <lineage>
        <taxon>Bacteria</taxon>
        <taxon>Pseudomonadati</taxon>
        <taxon>Pseudomonadota</taxon>
        <taxon>Alphaproteobacteria</taxon>
        <taxon>Caulobacterales</taxon>
        <taxon>Caulobacteraceae</taxon>
        <taxon>Asticcacaulis</taxon>
    </lineage>
</organism>
<dbReference type="PROSITE" id="PS00330">
    <property type="entry name" value="HEMOLYSIN_CALCIUM"/>
    <property type="match status" value="3"/>
</dbReference>
<dbReference type="GO" id="GO:0005509">
    <property type="term" value="F:calcium ion binding"/>
    <property type="evidence" value="ECO:0007669"/>
    <property type="project" value="InterPro"/>
</dbReference>
<accession>F4QKA1</accession>
<dbReference type="HOGENOM" id="CLU_428762_0_0_5"/>
<dbReference type="InterPro" id="IPR001343">
    <property type="entry name" value="Hemolysn_Ca-bd"/>
</dbReference>
<sequence length="715" mass="72937">MANFEGTDEHDNLLGTDGDDSFSQISLNDTIDGGSGNDVVHIDLSDAQEDVHYNAVLAAGDTFMVAGAGLQVRKVERLAYLQTGEGDDTLTISGAQGHFEWTGLGGDNCLVVDYSDLDTAIQAFRSYGSYVIQYGNGQSSIDMVDTVVITGTRFDDRFGADGGYGGHLGGEYYGAGGDDSFHYDGYMGYGTVMDGGAGTDTLYVSYGWATTDITFNAVAAATETGISPFWAVNFRNMERLGFLYTGNGNDTLIVSATQGAFTWGARDGTDLLIADYSAWTGAVVSEVVGVVYRITANGVSEVHDAEALRLTGSAYGDTLYGLAGNDSLNGGVGDDLITGGGGHDRMTGDAGADTLAGGIGNDTYYLDDTGDRVTETAGQGNDLVRSTVTWSLAGQVIEDLILTEGASVNGTGNSLSNHITGNSGNNILYGMGGDDVLSGMDGNDSLTGGAGHDILSGDGGDDTLAGGDGNDQYNINTVADLVLENAGQGTDTVSSSITYSLSGKQIENLILTGSGALNATGNNLANALTGNSGANLLSGLAGHDHLNGGSGADTLIGGTGNDTFTVDNIGDLVTEVAGGGADLVQASASFTLDAYVENLILTGTKTIHGTGNGHGNDMTGNGRNNTLNGLGGNDSLTGGQGGDVFLFQTGSGDDRILDFSAAQNDTINVNAYTGGVADNSLVAQVGGNVVITFDASNTITVIGATQANVLAHMVW</sequence>
<dbReference type="STRING" id="715226.ABI_17190"/>
<dbReference type="PANTHER" id="PTHR38340">
    <property type="entry name" value="S-LAYER PROTEIN"/>
    <property type="match status" value="1"/>
</dbReference>
<dbReference type="SUPFAM" id="SSF51120">
    <property type="entry name" value="beta-Roll"/>
    <property type="match status" value="5"/>
</dbReference>
<dbReference type="PRINTS" id="PR00313">
    <property type="entry name" value="CABNDNGRPT"/>
</dbReference>
<dbReference type="InterPro" id="IPR050557">
    <property type="entry name" value="RTX_toxin/Mannuronan_C5-epim"/>
</dbReference>
<dbReference type="EMBL" id="GL883077">
    <property type="protein sequence ID" value="EGF93279.1"/>
    <property type="molecule type" value="Genomic_DNA"/>
</dbReference>
<evidence type="ECO:0000313" key="4">
    <source>
        <dbReference type="Proteomes" id="UP000006512"/>
    </source>
</evidence>
<protein>
    <submittedName>
        <fullName evidence="3">Hemolysin-type calcium-binding repeat 2 copies family protein</fullName>
    </submittedName>
</protein>
<dbReference type="RefSeq" id="WP_006272475.1">
    <property type="nucleotide sequence ID" value="NZ_GL883077.1"/>
</dbReference>